<gene>
    <name evidence="1" type="ORF">TNCV_1339121</name>
</gene>
<dbReference type="Proteomes" id="UP000887159">
    <property type="component" value="Unassembled WGS sequence"/>
</dbReference>
<comment type="caution">
    <text evidence="1">The sequence shown here is derived from an EMBL/GenBank/DDBJ whole genome shotgun (WGS) entry which is preliminary data.</text>
</comment>
<accession>A0A8X6R6B3</accession>
<organism evidence="1 2">
    <name type="scientific">Trichonephila clavipes</name>
    <name type="common">Golden silk orbweaver</name>
    <name type="synonym">Nephila clavipes</name>
    <dbReference type="NCBI Taxonomy" id="2585209"/>
    <lineage>
        <taxon>Eukaryota</taxon>
        <taxon>Metazoa</taxon>
        <taxon>Ecdysozoa</taxon>
        <taxon>Arthropoda</taxon>
        <taxon>Chelicerata</taxon>
        <taxon>Arachnida</taxon>
        <taxon>Araneae</taxon>
        <taxon>Araneomorphae</taxon>
        <taxon>Entelegynae</taxon>
        <taxon>Araneoidea</taxon>
        <taxon>Nephilidae</taxon>
        <taxon>Trichonephila</taxon>
    </lineage>
</organism>
<evidence type="ECO:0000313" key="1">
    <source>
        <dbReference type="EMBL" id="GFX89213.1"/>
    </source>
</evidence>
<keyword evidence="2" id="KW-1185">Reference proteome</keyword>
<dbReference type="EMBL" id="BMAU01021069">
    <property type="protein sequence ID" value="GFX89213.1"/>
    <property type="molecule type" value="Genomic_DNA"/>
</dbReference>
<evidence type="ECO:0000313" key="2">
    <source>
        <dbReference type="Proteomes" id="UP000887159"/>
    </source>
</evidence>
<protein>
    <submittedName>
        <fullName evidence="1">Uncharacterized protein</fullName>
    </submittedName>
</protein>
<sequence>MDRYVLQQVLSGGDHLAFIPPLSEISLTRLPPDQTDERPFRRDQEDIDHIMTTICIKETKHYRQHRIVDGGLSEEEKKIIKHQLSISKAVVEFRQCLVDLESIGPVSRFGLTTAHPER</sequence>
<proteinExistence type="predicted"/>
<dbReference type="AlphaFoldDB" id="A0A8X6R6B3"/>
<name>A0A8X6R6B3_TRICX</name>
<reference evidence="1" key="1">
    <citation type="submission" date="2020-08" db="EMBL/GenBank/DDBJ databases">
        <title>Multicomponent nature underlies the extraordinary mechanical properties of spider dragline silk.</title>
        <authorList>
            <person name="Kono N."/>
            <person name="Nakamura H."/>
            <person name="Mori M."/>
            <person name="Yoshida Y."/>
            <person name="Ohtoshi R."/>
            <person name="Malay A.D."/>
            <person name="Moran D.A.P."/>
            <person name="Tomita M."/>
            <person name="Numata K."/>
            <person name="Arakawa K."/>
        </authorList>
    </citation>
    <scope>NUCLEOTIDE SEQUENCE</scope>
</reference>